<comment type="caution">
    <text evidence="3">The sequence shown here is derived from an EMBL/GenBank/DDBJ whole genome shotgun (WGS) entry which is preliminary data.</text>
</comment>
<dbReference type="RefSeq" id="WP_344987980.1">
    <property type="nucleotide sequence ID" value="NZ_BAABCD010000002.1"/>
</dbReference>
<reference evidence="4" key="1">
    <citation type="journal article" date="2019" name="Int. J. Syst. Evol. Microbiol.">
        <title>The Global Catalogue of Microorganisms (GCM) 10K type strain sequencing project: providing services to taxonomists for standard genome sequencing and annotation.</title>
        <authorList>
            <consortium name="The Broad Institute Genomics Platform"/>
            <consortium name="The Broad Institute Genome Sequencing Center for Infectious Disease"/>
            <person name="Wu L."/>
            <person name="Ma J."/>
        </authorList>
    </citation>
    <scope>NUCLEOTIDE SEQUENCE [LARGE SCALE GENOMIC DNA]</scope>
    <source>
        <strain evidence="4">JCM 11882</strain>
    </source>
</reference>
<evidence type="ECO:0000256" key="1">
    <source>
        <dbReference type="SAM" id="SignalP"/>
    </source>
</evidence>
<evidence type="ECO:0000313" key="3">
    <source>
        <dbReference type="EMBL" id="MFC4754149.1"/>
    </source>
</evidence>
<dbReference type="Pfam" id="PF09084">
    <property type="entry name" value="NMT1"/>
    <property type="match status" value="1"/>
</dbReference>
<dbReference type="Proteomes" id="UP001595836">
    <property type="component" value="Unassembled WGS sequence"/>
</dbReference>
<feature type="domain" description="SsuA/THI5-like" evidence="2">
    <location>
        <begin position="46"/>
        <end position="266"/>
    </location>
</feature>
<sequence length="337" mass="35158">MRLTKTVGLISAVALVAGVAACSGDSGDGDAGEMQVMMFPSVAYRLPVMVAQEKGFFDDEGVKINIIAQPNNLQGIQAMEATNTQAGMMSSSTLAQGIQAGSDVKLFCGGIDVAQSSILAPPDSDLPSVEDGATPEEVFKAMSGLKVGSQTPVGAGFQKILEAALTNGGTTDIDWVNVGGSNSVTQASLQNGSVDVAQTSPSGTQILTETGAAKLLMYLPDTTGLYRDSYGSGWVGPTKWLEENPQTAKAFCDATAVGLEYILNPENKDEVLPILMKDSGIDDIAIAEAVLETYKQGYSAELDEKVLDSTFDTFRELGIIEAEPPITAAGVVDKVGR</sequence>
<dbReference type="SUPFAM" id="SSF53850">
    <property type="entry name" value="Periplasmic binding protein-like II"/>
    <property type="match status" value="1"/>
</dbReference>
<dbReference type="PROSITE" id="PS51257">
    <property type="entry name" value="PROKAR_LIPOPROTEIN"/>
    <property type="match status" value="1"/>
</dbReference>
<dbReference type="PANTHER" id="PTHR30024">
    <property type="entry name" value="ALIPHATIC SULFONATES-BINDING PROTEIN-RELATED"/>
    <property type="match status" value="1"/>
</dbReference>
<accession>A0ABV9PNU3</accession>
<evidence type="ECO:0000313" key="4">
    <source>
        <dbReference type="Proteomes" id="UP001595836"/>
    </source>
</evidence>
<gene>
    <name evidence="3" type="ORF">ACFO7U_05050</name>
</gene>
<dbReference type="Gene3D" id="3.40.190.10">
    <property type="entry name" value="Periplasmic binding protein-like II"/>
    <property type="match status" value="2"/>
</dbReference>
<evidence type="ECO:0000259" key="2">
    <source>
        <dbReference type="Pfam" id="PF09084"/>
    </source>
</evidence>
<keyword evidence="4" id="KW-1185">Reference proteome</keyword>
<feature type="signal peptide" evidence="1">
    <location>
        <begin position="1"/>
        <end position="21"/>
    </location>
</feature>
<proteinExistence type="predicted"/>
<feature type="chain" id="PRO_5046124398" evidence="1">
    <location>
        <begin position="22"/>
        <end position="337"/>
    </location>
</feature>
<dbReference type="InterPro" id="IPR015168">
    <property type="entry name" value="SsuA/THI5"/>
</dbReference>
<name>A0ABV9PNU3_9ACTN</name>
<organism evidence="3 4">
    <name type="scientific">Dietzia aurantiaca</name>
    <dbReference type="NCBI Taxonomy" id="983873"/>
    <lineage>
        <taxon>Bacteria</taxon>
        <taxon>Bacillati</taxon>
        <taxon>Actinomycetota</taxon>
        <taxon>Actinomycetes</taxon>
        <taxon>Mycobacteriales</taxon>
        <taxon>Dietziaceae</taxon>
        <taxon>Dietzia</taxon>
    </lineage>
</organism>
<keyword evidence="1" id="KW-0732">Signal</keyword>
<dbReference type="EMBL" id="JBHSHP010000012">
    <property type="protein sequence ID" value="MFC4754149.1"/>
    <property type="molecule type" value="Genomic_DNA"/>
</dbReference>
<protein>
    <submittedName>
        <fullName evidence="3">ABC transporter substrate-binding protein</fullName>
    </submittedName>
</protein>